<sequence length="315" mass="35714">MDGDENISGCNEFGLPVNDVILASHARSNSGSADINNFDFWRLNSSPRMVCPSNERPLFYFENFMKFLDPGGSMAENRNSPSKQAEKTFIRSEEYWEEPCGAQFSTQVNLARDNNESEEAVAAIGSAPQERSLSSQEVEENDVFQYLSNKNVLKEMESTNGKILVPDKDLAAETFSGCEVRVHSASCSETHGREPADLEKRIARIENFQKHVVEVLKCLRNDFYQFKINHDQVGLVWSELHRINAKINGLLAEEMPVRIRNELEGLVKGMELNQSEIQISKHRIEAHEIMICQLTEKINMLFVPYGSRAVQGIHE</sequence>
<dbReference type="AlphaFoldDB" id="A0A2B4RH29"/>
<accession>A0A2B4RH29</accession>
<comment type="caution">
    <text evidence="1">The sequence shown here is derived from an EMBL/GenBank/DDBJ whole genome shotgun (WGS) entry which is preliminary data.</text>
</comment>
<reference evidence="2" key="1">
    <citation type="journal article" date="2017" name="bioRxiv">
        <title>Comparative analysis of the genomes of Stylophora pistillata and Acropora digitifera provides evidence for extensive differences between species of corals.</title>
        <authorList>
            <person name="Voolstra C.R."/>
            <person name="Li Y."/>
            <person name="Liew Y.J."/>
            <person name="Baumgarten S."/>
            <person name="Zoccola D."/>
            <person name="Flot J.-F."/>
            <person name="Tambutte S."/>
            <person name="Allemand D."/>
            <person name="Aranda M."/>
        </authorList>
    </citation>
    <scope>NUCLEOTIDE SEQUENCE [LARGE SCALE GENOMIC DNA]</scope>
</reference>
<name>A0A2B4RH29_STYPI</name>
<evidence type="ECO:0000313" key="2">
    <source>
        <dbReference type="Proteomes" id="UP000225706"/>
    </source>
</evidence>
<protein>
    <submittedName>
        <fullName evidence="1">Uncharacterized protein</fullName>
    </submittedName>
</protein>
<organism evidence="1 2">
    <name type="scientific">Stylophora pistillata</name>
    <name type="common">Smooth cauliflower coral</name>
    <dbReference type="NCBI Taxonomy" id="50429"/>
    <lineage>
        <taxon>Eukaryota</taxon>
        <taxon>Metazoa</taxon>
        <taxon>Cnidaria</taxon>
        <taxon>Anthozoa</taxon>
        <taxon>Hexacorallia</taxon>
        <taxon>Scleractinia</taxon>
        <taxon>Astrocoeniina</taxon>
        <taxon>Pocilloporidae</taxon>
        <taxon>Stylophora</taxon>
    </lineage>
</organism>
<proteinExistence type="predicted"/>
<dbReference type="EMBL" id="LSMT01000610">
    <property type="protein sequence ID" value="PFX15790.1"/>
    <property type="molecule type" value="Genomic_DNA"/>
</dbReference>
<evidence type="ECO:0000313" key="1">
    <source>
        <dbReference type="EMBL" id="PFX15790.1"/>
    </source>
</evidence>
<gene>
    <name evidence="1" type="ORF">AWC38_SpisGene19977</name>
</gene>
<keyword evidence="2" id="KW-1185">Reference proteome</keyword>
<dbReference type="Proteomes" id="UP000225706">
    <property type="component" value="Unassembled WGS sequence"/>
</dbReference>